<dbReference type="InterPro" id="IPR013815">
    <property type="entry name" value="ATP_grasp_subdomain_1"/>
</dbReference>
<evidence type="ECO:0000313" key="3">
    <source>
        <dbReference type="EMBL" id="SFT63036.1"/>
    </source>
</evidence>
<evidence type="ECO:0000313" key="4">
    <source>
        <dbReference type="Proteomes" id="UP000236454"/>
    </source>
</evidence>
<keyword evidence="1" id="KW-0547">Nucleotide-binding</keyword>
<evidence type="ECO:0000256" key="1">
    <source>
        <dbReference type="PROSITE-ProRule" id="PRU00409"/>
    </source>
</evidence>
<dbReference type="EMBL" id="FPAS01000002">
    <property type="protein sequence ID" value="SFT63036.1"/>
    <property type="molecule type" value="Genomic_DNA"/>
</dbReference>
<dbReference type="Gene3D" id="3.30.1490.20">
    <property type="entry name" value="ATP-grasp fold, A domain"/>
    <property type="match status" value="1"/>
</dbReference>
<dbReference type="STRING" id="477690.SAMN05216474_1426"/>
<feature type="domain" description="ATP-grasp" evidence="2">
    <location>
        <begin position="92"/>
        <end position="290"/>
    </location>
</feature>
<organism evidence="3 4">
    <name type="scientific">Lishizhenia tianjinensis</name>
    <dbReference type="NCBI Taxonomy" id="477690"/>
    <lineage>
        <taxon>Bacteria</taxon>
        <taxon>Pseudomonadati</taxon>
        <taxon>Bacteroidota</taxon>
        <taxon>Flavobacteriia</taxon>
        <taxon>Flavobacteriales</taxon>
        <taxon>Crocinitomicaceae</taxon>
        <taxon>Lishizhenia</taxon>
    </lineage>
</organism>
<dbReference type="Gene3D" id="3.30.470.20">
    <property type="entry name" value="ATP-grasp fold, B domain"/>
    <property type="match status" value="1"/>
</dbReference>
<dbReference type="InterPro" id="IPR011761">
    <property type="entry name" value="ATP-grasp"/>
</dbReference>
<accession>A0A1I6ZK45</accession>
<dbReference type="SUPFAM" id="SSF56059">
    <property type="entry name" value="Glutathione synthetase ATP-binding domain-like"/>
    <property type="match status" value="1"/>
</dbReference>
<dbReference type="RefSeq" id="WP_090247674.1">
    <property type="nucleotide sequence ID" value="NZ_FPAS01000002.1"/>
</dbReference>
<dbReference type="GO" id="GO:0005524">
    <property type="term" value="F:ATP binding"/>
    <property type="evidence" value="ECO:0007669"/>
    <property type="project" value="UniProtKB-UniRule"/>
</dbReference>
<sequence length="321" mass="37272">MNILISSAGRRVSLIRAFQKELKISGLKGKVFTTDLNPALSAACQISDKAFKVRKISMEGSVNELLNICLENMVSLVVPTIDTELKILAENKELFREKGIEILVSDLDFVNSCRDKRKIHDFFDSLAITRALEFSKNDLRFPVFVKPYDGSRSQGVFLFENISEIPHEVFQNPKNMYLQYFNNKDYDEFTVDMYFNRKAKLICSVPRERIFVRDGEVNKGCTRKNEIVNYLKKKFDGISGLRGCITLQIFKHKTEDKYCAIEINPRFGGGFPLSYKAKANFPKWIIHEYLLGEQIDEYFDEWEDNLLMLRYDDEVLVHGYE</sequence>
<keyword evidence="1" id="KW-0067">ATP-binding</keyword>
<dbReference type="InterPro" id="IPR048764">
    <property type="entry name" value="PylC_N"/>
</dbReference>
<dbReference type="AlphaFoldDB" id="A0A1I6ZK45"/>
<dbReference type="Pfam" id="PF21360">
    <property type="entry name" value="PylC-like_N"/>
    <property type="match status" value="1"/>
</dbReference>
<proteinExistence type="predicted"/>
<dbReference type="GO" id="GO:0046872">
    <property type="term" value="F:metal ion binding"/>
    <property type="evidence" value="ECO:0007669"/>
    <property type="project" value="InterPro"/>
</dbReference>
<keyword evidence="4" id="KW-1185">Reference proteome</keyword>
<dbReference type="OrthoDB" id="9803907at2"/>
<name>A0A1I6ZK45_9FLAO</name>
<reference evidence="3 4" key="1">
    <citation type="submission" date="2016-10" db="EMBL/GenBank/DDBJ databases">
        <authorList>
            <person name="de Groot N.N."/>
        </authorList>
    </citation>
    <scope>NUCLEOTIDE SEQUENCE [LARGE SCALE GENOMIC DNA]</scope>
    <source>
        <strain evidence="3 4">CGMCC 1.7005</strain>
    </source>
</reference>
<dbReference type="PROSITE" id="PS50975">
    <property type="entry name" value="ATP_GRASP"/>
    <property type="match status" value="1"/>
</dbReference>
<protein>
    <submittedName>
        <fullName evidence="3">Carbamoyl-phosphate synthase large subunit</fullName>
    </submittedName>
</protein>
<gene>
    <name evidence="3" type="ORF">SAMN05216474_1426</name>
</gene>
<dbReference type="Pfam" id="PF15632">
    <property type="entry name" value="ATPgrasp_Ter"/>
    <property type="match status" value="1"/>
</dbReference>
<evidence type="ECO:0000259" key="2">
    <source>
        <dbReference type="PROSITE" id="PS50975"/>
    </source>
</evidence>
<dbReference type="Proteomes" id="UP000236454">
    <property type="component" value="Unassembled WGS sequence"/>
</dbReference>
<dbReference type="Gene3D" id="3.40.50.20">
    <property type="match status" value="1"/>
</dbReference>